<feature type="region of interest" description="Disordered" evidence="6">
    <location>
        <begin position="277"/>
        <end position="366"/>
    </location>
</feature>
<evidence type="ECO:0000313" key="11">
    <source>
        <dbReference type="Proteomes" id="UP000582231"/>
    </source>
</evidence>
<dbReference type="RefSeq" id="WP_179728859.1">
    <property type="nucleotide sequence ID" value="NZ_BAABEF010000001.1"/>
</dbReference>
<evidence type="ECO:0000256" key="7">
    <source>
        <dbReference type="SAM" id="Phobius"/>
    </source>
</evidence>
<dbReference type="Proteomes" id="UP000582231">
    <property type="component" value="Unassembled WGS sequence"/>
</dbReference>
<dbReference type="SUPFAM" id="SSF49401">
    <property type="entry name" value="Bacterial adhesins"/>
    <property type="match status" value="2"/>
</dbReference>
<keyword evidence="11" id="KW-1185">Reference proteome</keyword>
<proteinExistence type="predicted"/>
<evidence type="ECO:0000256" key="6">
    <source>
        <dbReference type="SAM" id="MobiDB-lite"/>
    </source>
</evidence>
<feature type="domain" description="SDR-like Ig" evidence="9">
    <location>
        <begin position="41"/>
        <end position="134"/>
    </location>
</feature>
<reference evidence="10 11" key="1">
    <citation type="submission" date="2020-07" db="EMBL/GenBank/DDBJ databases">
        <title>Sequencing the genomes of 1000 actinobacteria strains.</title>
        <authorList>
            <person name="Klenk H.-P."/>
        </authorList>
    </citation>
    <scope>NUCLEOTIDE SEQUENCE [LARGE SCALE GENOMIC DNA]</scope>
    <source>
        <strain evidence="10 11">DSM 19082</strain>
    </source>
</reference>
<comment type="caution">
    <text evidence="10">The sequence shown here is derived from an EMBL/GenBank/DDBJ whole genome shotgun (WGS) entry which is preliminary data.</text>
</comment>
<evidence type="ECO:0000256" key="8">
    <source>
        <dbReference type="SAM" id="SignalP"/>
    </source>
</evidence>
<gene>
    <name evidence="10" type="ORF">BJ958_004263</name>
</gene>
<keyword evidence="7" id="KW-0472">Membrane</keyword>
<feature type="compositionally biased region" description="Low complexity" evidence="6">
    <location>
        <begin position="321"/>
        <end position="341"/>
    </location>
</feature>
<dbReference type="InterPro" id="IPR041171">
    <property type="entry name" value="SDR_Ig"/>
</dbReference>
<keyword evidence="7" id="KW-1133">Transmembrane helix</keyword>
<keyword evidence="2" id="KW-0134">Cell wall</keyword>
<comment type="subcellular location">
    <subcellularLocation>
        <location evidence="1">Secreted</location>
        <location evidence="1">Cell wall</location>
        <topology evidence="1">Peptidoglycan-anchor</topology>
    </subcellularLocation>
</comment>
<evidence type="ECO:0000256" key="3">
    <source>
        <dbReference type="ARBA" id="ARBA00022525"/>
    </source>
</evidence>
<dbReference type="Pfam" id="PF17961">
    <property type="entry name" value="Big_8"/>
    <property type="match status" value="1"/>
</dbReference>
<accession>A0A852RH62</accession>
<dbReference type="InterPro" id="IPR011252">
    <property type="entry name" value="Fibrogen-bd_dom1"/>
</dbReference>
<keyword evidence="4 8" id="KW-0732">Signal</keyword>
<dbReference type="EMBL" id="JACCBF010000001">
    <property type="protein sequence ID" value="NYD32717.1"/>
    <property type="molecule type" value="Genomic_DNA"/>
</dbReference>
<dbReference type="Gene3D" id="2.60.40.740">
    <property type="match status" value="1"/>
</dbReference>
<keyword evidence="7" id="KW-0812">Transmembrane</keyword>
<dbReference type="AlphaFoldDB" id="A0A852RH62"/>
<keyword evidence="5" id="KW-0572">Peptidoglycan-anchor</keyword>
<keyword evidence="3" id="KW-0964">Secreted</keyword>
<protein>
    <submittedName>
        <fullName evidence="10">Putative surface anchored protein</fullName>
    </submittedName>
</protein>
<feature type="transmembrane region" description="Helical" evidence="7">
    <location>
        <begin position="372"/>
        <end position="392"/>
    </location>
</feature>
<feature type="compositionally biased region" description="Low complexity" evidence="6">
    <location>
        <begin position="297"/>
        <end position="313"/>
    </location>
</feature>
<feature type="chain" id="PRO_5032839022" evidence="8">
    <location>
        <begin position="25"/>
        <end position="412"/>
    </location>
</feature>
<evidence type="ECO:0000313" key="10">
    <source>
        <dbReference type="EMBL" id="NYD32717.1"/>
    </source>
</evidence>
<organism evidence="10 11">
    <name type="scientific">Nocardioides kongjuensis</name>
    <dbReference type="NCBI Taxonomy" id="349522"/>
    <lineage>
        <taxon>Bacteria</taxon>
        <taxon>Bacillati</taxon>
        <taxon>Actinomycetota</taxon>
        <taxon>Actinomycetes</taxon>
        <taxon>Propionibacteriales</taxon>
        <taxon>Nocardioidaceae</taxon>
        <taxon>Nocardioides</taxon>
    </lineage>
</organism>
<evidence type="ECO:0000256" key="1">
    <source>
        <dbReference type="ARBA" id="ARBA00004168"/>
    </source>
</evidence>
<evidence type="ECO:0000256" key="4">
    <source>
        <dbReference type="ARBA" id="ARBA00022729"/>
    </source>
</evidence>
<dbReference type="Gene3D" id="2.60.40.1280">
    <property type="match status" value="1"/>
</dbReference>
<evidence type="ECO:0000256" key="2">
    <source>
        <dbReference type="ARBA" id="ARBA00022512"/>
    </source>
</evidence>
<feature type="signal peptide" evidence="8">
    <location>
        <begin position="1"/>
        <end position="24"/>
    </location>
</feature>
<name>A0A852RH62_9ACTN</name>
<evidence type="ECO:0000256" key="5">
    <source>
        <dbReference type="ARBA" id="ARBA00023088"/>
    </source>
</evidence>
<evidence type="ECO:0000259" key="9">
    <source>
        <dbReference type="Pfam" id="PF17961"/>
    </source>
</evidence>
<sequence>MAAVTAMFSALMLTITTGQSPASAATIPDGITSMTTTASQVEQWDEVDFTCTWAVPDYSQPGDTFTLKLPAQLRWFGAAAFDLRDPDGTVVATALADASGLVTFTLSGYASDHPTNLHGACAFSTQYVEQTTTEQVDLQFDVGSSVIHAPISTTDPCTDGCGPDPAATKKYSWWHNAEQSIVRSVITAPAMTAATSDVTVTDTPGPGLALDCATVAVKVGTVRGTRGFLSAPFTNNPATITCTAQQLTVTLTGLAVGEIFEVWVDAHVIDPSRGAYTNQGTVTINGAEEPVTATERTSSASGTGQGSAATPTATPTPTPTPTSTATPAPTPTLAPSTPAGSITTTDQASAAPVPKGGEVAGSSTLPNTGSPLSPALILFAVALLGAGGVLVARSQRQAPRKSRGGVRCPPRG</sequence>
<dbReference type="InterPro" id="IPR008966">
    <property type="entry name" value="Adhesion_dom_sf"/>
</dbReference>
<dbReference type="GO" id="GO:0007155">
    <property type="term" value="P:cell adhesion"/>
    <property type="evidence" value="ECO:0007669"/>
    <property type="project" value="InterPro"/>
</dbReference>